<dbReference type="Proteomes" id="UP000182719">
    <property type="component" value="Unassembled WGS sequence"/>
</dbReference>
<feature type="signal peptide" evidence="1">
    <location>
        <begin position="1"/>
        <end position="20"/>
    </location>
</feature>
<evidence type="ECO:0000313" key="3">
    <source>
        <dbReference type="Proteomes" id="UP000182719"/>
    </source>
</evidence>
<name>A0A1H8CGC3_STIAU</name>
<feature type="chain" id="PRO_5010227574" description="Lipoprotein" evidence="1">
    <location>
        <begin position="21"/>
        <end position="199"/>
    </location>
</feature>
<dbReference type="RefSeq" id="WP_177241537.1">
    <property type="nucleotide sequence ID" value="NZ_FOAP01000026.1"/>
</dbReference>
<dbReference type="PROSITE" id="PS51257">
    <property type="entry name" value="PROKAR_LIPOPROTEIN"/>
    <property type="match status" value="1"/>
</dbReference>
<keyword evidence="3" id="KW-1185">Reference proteome</keyword>
<reference evidence="3" key="1">
    <citation type="submission" date="2016-10" db="EMBL/GenBank/DDBJ databases">
        <authorList>
            <person name="Varghese N."/>
            <person name="Submissions S."/>
        </authorList>
    </citation>
    <scope>NUCLEOTIDE SEQUENCE [LARGE SCALE GENOMIC DNA]</scope>
    <source>
        <strain evidence="3">DSM 17044</strain>
    </source>
</reference>
<protein>
    <recommendedName>
        <fullName evidence="4">Lipoprotein</fullName>
    </recommendedName>
</protein>
<proteinExistence type="predicted"/>
<evidence type="ECO:0008006" key="4">
    <source>
        <dbReference type="Google" id="ProtNLM"/>
    </source>
</evidence>
<keyword evidence="1" id="KW-0732">Signal</keyword>
<evidence type="ECO:0000313" key="2">
    <source>
        <dbReference type="EMBL" id="SEM93484.1"/>
    </source>
</evidence>
<dbReference type="EMBL" id="FOAP01000026">
    <property type="protein sequence ID" value="SEM93484.1"/>
    <property type="molecule type" value="Genomic_DNA"/>
</dbReference>
<accession>A0A1H8CGC3</accession>
<gene>
    <name evidence="2" type="ORF">SAMN05444354_12639</name>
</gene>
<organism evidence="2 3">
    <name type="scientific">Stigmatella aurantiaca</name>
    <dbReference type="NCBI Taxonomy" id="41"/>
    <lineage>
        <taxon>Bacteria</taxon>
        <taxon>Pseudomonadati</taxon>
        <taxon>Myxococcota</taxon>
        <taxon>Myxococcia</taxon>
        <taxon>Myxococcales</taxon>
        <taxon>Cystobacterineae</taxon>
        <taxon>Archangiaceae</taxon>
        <taxon>Stigmatella</taxon>
    </lineage>
</organism>
<sequence>MKRLLLMAALTMGASACVNGNEAIMILGTTPVGPDCAPLTEASPVSGSLRAGGDSFFTSFNIASSLPARTGTSGERNDFYGEEIIFSYRAETNGEPAEIGGKKVSFEDESLPISFFIAVGSSTNVLVLDLIASDAKATVPNLDPGSTLFVTVKLKGKTSGGGSVESNEATYPIQIVNPNDCDRAPNEGAGACGNNPAQC</sequence>
<dbReference type="AlphaFoldDB" id="A0A1H8CGC3"/>
<evidence type="ECO:0000256" key="1">
    <source>
        <dbReference type="SAM" id="SignalP"/>
    </source>
</evidence>